<evidence type="ECO:0000313" key="3">
    <source>
        <dbReference type="Proteomes" id="UP001500016"/>
    </source>
</evidence>
<feature type="compositionally biased region" description="Low complexity" evidence="1">
    <location>
        <begin position="121"/>
        <end position="133"/>
    </location>
</feature>
<sequence length="133" mass="14198">MTTGMNSPPPSTCDLCGTRLTGGAGALAAVPDSSALHPRRRALDGLRLVRGCSPAHLDRLRAHYRVRPFVLEELWSGQIGRAQDSHPYELTPAQIANLTGLLPTQIARALHWRRHQDDEAAPAPLAGGSPPGS</sequence>
<organism evidence="2 3">
    <name type="scientific">Streptomyces albiaxialis</name>
    <dbReference type="NCBI Taxonomy" id="329523"/>
    <lineage>
        <taxon>Bacteria</taxon>
        <taxon>Bacillati</taxon>
        <taxon>Actinomycetota</taxon>
        <taxon>Actinomycetes</taxon>
        <taxon>Kitasatosporales</taxon>
        <taxon>Streptomycetaceae</taxon>
        <taxon>Streptomyces</taxon>
    </lineage>
</organism>
<name>A0ABN2VR34_9ACTN</name>
<comment type="caution">
    <text evidence="2">The sequence shown here is derived from an EMBL/GenBank/DDBJ whole genome shotgun (WGS) entry which is preliminary data.</text>
</comment>
<gene>
    <name evidence="2" type="ORF">GCM10009801_19640</name>
</gene>
<protein>
    <submittedName>
        <fullName evidence="2">Uncharacterized protein</fullName>
    </submittedName>
</protein>
<evidence type="ECO:0000256" key="1">
    <source>
        <dbReference type="SAM" id="MobiDB-lite"/>
    </source>
</evidence>
<proteinExistence type="predicted"/>
<dbReference type="Proteomes" id="UP001500016">
    <property type="component" value="Unassembled WGS sequence"/>
</dbReference>
<feature type="region of interest" description="Disordered" evidence="1">
    <location>
        <begin position="114"/>
        <end position="133"/>
    </location>
</feature>
<keyword evidence="3" id="KW-1185">Reference proteome</keyword>
<reference evidence="2 3" key="1">
    <citation type="journal article" date="2019" name="Int. J. Syst. Evol. Microbiol.">
        <title>The Global Catalogue of Microorganisms (GCM) 10K type strain sequencing project: providing services to taxonomists for standard genome sequencing and annotation.</title>
        <authorList>
            <consortium name="The Broad Institute Genomics Platform"/>
            <consortium name="The Broad Institute Genome Sequencing Center for Infectious Disease"/>
            <person name="Wu L."/>
            <person name="Ma J."/>
        </authorList>
    </citation>
    <scope>NUCLEOTIDE SEQUENCE [LARGE SCALE GENOMIC DNA]</scope>
    <source>
        <strain evidence="2 3">JCM 15478</strain>
    </source>
</reference>
<accession>A0ABN2VR34</accession>
<dbReference type="EMBL" id="BAAAPE010000005">
    <property type="protein sequence ID" value="GAA2069650.1"/>
    <property type="molecule type" value="Genomic_DNA"/>
</dbReference>
<evidence type="ECO:0000313" key="2">
    <source>
        <dbReference type="EMBL" id="GAA2069650.1"/>
    </source>
</evidence>